<organism evidence="1 2">
    <name type="scientific">Trifolium pratense</name>
    <name type="common">Red clover</name>
    <dbReference type="NCBI Taxonomy" id="57577"/>
    <lineage>
        <taxon>Eukaryota</taxon>
        <taxon>Viridiplantae</taxon>
        <taxon>Streptophyta</taxon>
        <taxon>Embryophyta</taxon>
        <taxon>Tracheophyta</taxon>
        <taxon>Spermatophyta</taxon>
        <taxon>Magnoliopsida</taxon>
        <taxon>eudicotyledons</taxon>
        <taxon>Gunneridae</taxon>
        <taxon>Pentapetalae</taxon>
        <taxon>rosids</taxon>
        <taxon>fabids</taxon>
        <taxon>Fabales</taxon>
        <taxon>Fabaceae</taxon>
        <taxon>Papilionoideae</taxon>
        <taxon>50 kb inversion clade</taxon>
        <taxon>NPAAA clade</taxon>
        <taxon>Hologalegina</taxon>
        <taxon>IRL clade</taxon>
        <taxon>Trifolieae</taxon>
        <taxon>Trifolium</taxon>
    </lineage>
</organism>
<keyword evidence="2" id="KW-1185">Reference proteome</keyword>
<accession>A0ACB0LMB3</accession>
<protein>
    <submittedName>
        <fullName evidence="1">Uncharacterized protein</fullName>
    </submittedName>
</protein>
<proteinExistence type="predicted"/>
<sequence>MDLRKSIACQTDVALSITKHLFSKQEYHDNNLIFSPFSLHAVLSVMAAGSEGSTLDELISFLRFDSIDHLNTFFSQLLSDLLSNIDATRLSFVNGMWADKSVSLSHSFKQLVTTHYKVSCASVNFRTKGDKVRHEVNSWVEEETNGLITKLIPPKAVGKLTRLIFANALHFKGEWKHKFDPAGYNKFHLLNGKIVYVIFMRSKKKKRFISTFDGFKVLRLSYKQGIDKKRRFSMYIFLPDAEDGLSALIEKLASESGYLKDKLPRRKVQVSNFKIPKFKISFTLEASNVLQEVGVISPFSQEARFTNMVESPSGEEHVESMFHKASIEVNEEGTEATTANSTVLIKKGKRFTHRSSGIDFVADHPFLFMIREDFTGTILFIGKVLDPRDGVATPVRRSNFKDDVSDDDEYLNKLPSLRNMSKQDMNSEKFIMQFRKRLRYYDFGSSLDGGEWSGYGDRSAS</sequence>
<dbReference type="Proteomes" id="UP001177021">
    <property type="component" value="Unassembled WGS sequence"/>
</dbReference>
<name>A0ACB0LMB3_TRIPR</name>
<dbReference type="EMBL" id="CASHSV030000615">
    <property type="protein sequence ID" value="CAJ2669582.1"/>
    <property type="molecule type" value="Genomic_DNA"/>
</dbReference>
<gene>
    <name evidence="1" type="ORF">MILVUS5_LOCUS33771</name>
</gene>
<evidence type="ECO:0000313" key="1">
    <source>
        <dbReference type="EMBL" id="CAJ2669582.1"/>
    </source>
</evidence>
<reference evidence="1" key="1">
    <citation type="submission" date="2023-10" db="EMBL/GenBank/DDBJ databases">
        <authorList>
            <person name="Rodriguez Cubillos JULIANA M."/>
            <person name="De Vega J."/>
        </authorList>
    </citation>
    <scope>NUCLEOTIDE SEQUENCE</scope>
</reference>
<evidence type="ECO:0000313" key="2">
    <source>
        <dbReference type="Proteomes" id="UP001177021"/>
    </source>
</evidence>
<comment type="caution">
    <text evidence="1">The sequence shown here is derived from an EMBL/GenBank/DDBJ whole genome shotgun (WGS) entry which is preliminary data.</text>
</comment>